<dbReference type="EMBL" id="FNKO01000001">
    <property type="protein sequence ID" value="SDQ16107.1"/>
    <property type="molecule type" value="Genomic_DNA"/>
</dbReference>
<evidence type="ECO:0000313" key="3">
    <source>
        <dbReference type="EMBL" id="SDQ16107.1"/>
    </source>
</evidence>
<dbReference type="InterPro" id="IPR029016">
    <property type="entry name" value="GAF-like_dom_sf"/>
</dbReference>
<sequence>MSTQSWRETADSLAYMSRDLLAQDTGERTLERLVEHAREIVDGCEHAGILLVHGNQRVETPAATSDLVVESDRLQGELGEGPCFDAVVHNQSVYRLIDLNQRVTSWPRYAPEARKLGIASMMGLQLYTAADTYAALDVYSSQPQAFTEHAEHVGWLLSSHAAVAVAATRPRSQQHPALQARSDTAERLR</sequence>
<evidence type="ECO:0000313" key="4">
    <source>
        <dbReference type="Proteomes" id="UP000199301"/>
    </source>
</evidence>
<evidence type="ECO:0000259" key="2">
    <source>
        <dbReference type="Pfam" id="PF13185"/>
    </source>
</evidence>
<dbReference type="SUPFAM" id="SSF55781">
    <property type="entry name" value="GAF domain-like"/>
    <property type="match status" value="1"/>
</dbReference>
<dbReference type="AlphaFoldDB" id="A0A1H0YLN7"/>
<keyword evidence="4" id="KW-1185">Reference proteome</keyword>
<dbReference type="Pfam" id="PF13185">
    <property type="entry name" value="GAF_2"/>
    <property type="match status" value="1"/>
</dbReference>
<protein>
    <submittedName>
        <fullName evidence="3">GAF domain-containing protein</fullName>
    </submittedName>
</protein>
<feature type="domain" description="GAF" evidence="2">
    <location>
        <begin position="28"/>
        <end position="165"/>
    </location>
</feature>
<dbReference type="InterPro" id="IPR003018">
    <property type="entry name" value="GAF"/>
</dbReference>
<organism evidence="3 4">
    <name type="scientific">Actinopolyspora saharensis</name>
    <dbReference type="NCBI Taxonomy" id="995062"/>
    <lineage>
        <taxon>Bacteria</taxon>
        <taxon>Bacillati</taxon>
        <taxon>Actinomycetota</taxon>
        <taxon>Actinomycetes</taxon>
        <taxon>Actinopolysporales</taxon>
        <taxon>Actinopolysporaceae</taxon>
        <taxon>Actinopolyspora</taxon>
    </lineage>
</organism>
<accession>A0A1H0YLN7</accession>
<name>A0A1H0YLN7_9ACTN</name>
<proteinExistence type="predicted"/>
<dbReference type="STRING" id="995062.SAMN04489718_0542"/>
<gene>
    <name evidence="3" type="ORF">SAMN04489718_0542</name>
</gene>
<evidence type="ECO:0000256" key="1">
    <source>
        <dbReference type="SAM" id="MobiDB-lite"/>
    </source>
</evidence>
<reference evidence="4" key="1">
    <citation type="submission" date="2016-10" db="EMBL/GenBank/DDBJ databases">
        <authorList>
            <person name="Varghese N."/>
            <person name="Submissions S."/>
        </authorList>
    </citation>
    <scope>NUCLEOTIDE SEQUENCE [LARGE SCALE GENOMIC DNA]</scope>
    <source>
        <strain evidence="4">DSM 45459</strain>
    </source>
</reference>
<feature type="region of interest" description="Disordered" evidence="1">
    <location>
        <begin position="169"/>
        <end position="189"/>
    </location>
</feature>
<dbReference type="Gene3D" id="3.30.450.40">
    <property type="match status" value="1"/>
</dbReference>
<dbReference type="RefSeq" id="WP_175454961.1">
    <property type="nucleotide sequence ID" value="NZ_FNKO01000001.1"/>
</dbReference>
<dbReference type="Proteomes" id="UP000199301">
    <property type="component" value="Unassembled WGS sequence"/>
</dbReference>